<reference evidence="3" key="4">
    <citation type="journal article" date="2018" name="Nat. Plants">
        <title>Whole-genome landscape of Medicago truncatula symbiotic genes.</title>
        <authorList>
            <person name="Pecrix Y."/>
            <person name="Gamas P."/>
            <person name="Carrere S."/>
        </authorList>
    </citation>
    <scope>NUCLEOTIDE SEQUENCE</scope>
    <source>
        <tissue evidence="3">Leaves</tissue>
    </source>
</reference>
<keyword evidence="5" id="KW-1185">Reference proteome</keyword>
<accession>A0A072U873</accession>
<dbReference type="Proteomes" id="UP000265566">
    <property type="component" value="Chromosome 6"/>
</dbReference>
<dbReference type="AlphaFoldDB" id="A0A072U873"/>
<name>A0A072U873_MEDTR</name>
<dbReference type="GO" id="GO:0046872">
    <property type="term" value="F:metal ion binding"/>
    <property type="evidence" value="ECO:0007669"/>
    <property type="project" value="InterPro"/>
</dbReference>
<dbReference type="Gramene" id="rna35493">
    <property type="protein sequence ID" value="RHN51115.1"/>
    <property type="gene ID" value="gene35493"/>
</dbReference>
<dbReference type="Pfam" id="PF07127">
    <property type="entry name" value="Nodulin_late"/>
    <property type="match status" value="1"/>
</dbReference>
<reference evidence="2 5" key="1">
    <citation type="journal article" date="2011" name="Nature">
        <title>The Medicago genome provides insight into the evolution of rhizobial symbioses.</title>
        <authorList>
            <person name="Young N.D."/>
            <person name="Debelle F."/>
            <person name="Oldroyd G.E."/>
            <person name="Geurts R."/>
            <person name="Cannon S.B."/>
            <person name="Udvardi M.K."/>
            <person name="Benedito V.A."/>
            <person name="Mayer K.F."/>
            <person name="Gouzy J."/>
            <person name="Schoof H."/>
            <person name="Van de Peer Y."/>
            <person name="Proost S."/>
            <person name="Cook D.R."/>
            <person name="Meyers B.C."/>
            <person name="Spannagl M."/>
            <person name="Cheung F."/>
            <person name="De Mita S."/>
            <person name="Krishnakumar V."/>
            <person name="Gundlach H."/>
            <person name="Zhou S."/>
            <person name="Mudge J."/>
            <person name="Bharti A.K."/>
            <person name="Murray J.D."/>
            <person name="Naoumkina M.A."/>
            <person name="Rosen B."/>
            <person name="Silverstein K.A."/>
            <person name="Tang H."/>
            <person name="Rombauts S."/>
            <person name="Zhao P.X."/>
            <person name="Zhou P."/>
            <person name="Barbe V."/>
            <person name="Bardou P."/>
            <person name="Bechner M."/>
            <person name="Bellec A."/>
            <person name="Berger A."/>
            <person name="Berges H."/>
            <person name="Bidwell S."/>
            <person name="Bisseling T."/>
            <person name="Choisne N."/>
            <person name="Couloux A."/>
            <person name="Denny R."/>
            <person name="Deshpande S."/>
            <person name="Dai X."/>
            <person name="Doyle J.J."/>
            <person name="Dudez A.M."/>
            <person name="Farmer A.D."/>
            <person name="Fouteau S."/>
            <person name="Franken C."/>
            <person name="Gibelin C."/>
            <person name="Gish J."/>
            <person name="Goldstein S."/>
            <person name="Gonzalez A.J."/>
            <person name="Green P.J."/>
            <person name="Hallab A."/>
            <person name="Hartog M."/>
            <person name="Hua A."/>
            <person name="Humphray S.J."/>
            <person name="Jeong D.H."/>
            <person name="Jing Y."/>
            <person name="Jocker A."/>
            <person name="Kenton S.M."/>
            <person name="Kim D.J."/>
            <person name="Klee K."/>
            <person name="Lai H."/>
            <person name="Lang C."/>
            <person name="Lin S."/>
            <person name="Macmil S.L."/>
            <person name="Magdelenat G."/>
            <person name="Matthews L."/>
            <person name="McCorrison J."/>
            <person name="Monaghan E.L."/>
            <person name="Mun J.H."/>
            <person name="Najar F.Z."/>
            <person name="Nicholson C."/>
            <person name="Noirot C."/>
            <person name="O'Bleness M."/>
            <person name="Paule C.R."/>
            <person name="Poulain J."/>
            <person name="Prion F."/>
            <person name="Qin B."/>
            <person name="Qu C."/>
            <person name="Retzel E.F."/>
            <person name="Riddle C."/>
            <person name="Sallet E."/>
            <person name="Samain S."/>
            <person name="Samson N."/>
            <person name="Sanders I."/>
            <person name="Saurat O."/>
            <person name="Scarpelli C."/>
            <person name="Schiex T."/>
            <person name="Segurens B."/>
            <person name="Severin A.J."/>
            <person name="Sherrier D.J."/>
            <person name="Shi R."/>
            <person name="Sims S."/>
            <person name="Singer S.R."/>
            <person name="Sinharoy S."/>
            <person name="Sterck L."/>
            <person name="Viollet A."/>
            <person name="Wang B.B."/>
            <person name="Wang K."/>
            <person name="Wang M."/>
            <person name="Wang X."/>
            <person name="Warfsmann J."/>
            <person name="Weissenbach J."/>
            <person name="White D.D."/>
            <person name="White J.D."/>
            <person name="Wiley G.B."/>
            <person name="Wincker P."/>
            <person name="Xing Y."/>
            <person name="Yang L."/>
            <person name="Yao Z."/>
            <person name="Ying F."/>
            <person name="Zhai J."/>
            <person name="Zhou L."/>
            <person name="Zuber A."/>
            <person name="Denarie J."/>
            <person name="Dixon R.A."/>
            <person name="May G.D."/>
            <person name="Schwartz D.C."/>
            <person name="Rogers J."/>
            <person name="Quetier F."/>
            <person name="Town C.D."/>
            <person name="Roe B.A."/>
        </authorList>
    </citation>
    <scope>NUCLEOTIDE SEQUENCE [LARGE SCALE GENOMIC DNA]</scope>
    <source>
        <strain evidence="2">A17</strain>
        <strain evidence="4 5">cv. Jemalong A17</strain>
    </source>
</reference>
<dbReference type="HOGENOM" id="CLU_181053_7_2_1"/>
<sequence length="58" mass="6692">MAEILKFVYNATLFFSLYLVVYNSKLWCDTDADCQEKFPGPSKYPIKCMKGICKCVIN</sequence>
<proteinExistence type="predicted"/>
<reference evidence="4" key="3">
    <citation type="submission" date="2015-04" db="UniProtKB">
        <authorList>
            <consortium name="EnsemblPlants"/>
        </authorList>
    </citation>
    <scope>IDENTIFICATION</scope>
    <source>
        <strain evidence="4">cv. Jemalong A17</strain>
    </source>
</reference>
<evidence type="ECO:0000313" key="4">
    <source>
        <dbReference type="EnsemblPlants" id="KEH25949"/>
    </source>
</evidence>
<evidence type="ECO:0000313" key="2">
    <source>
        <dbReference type="EMBL" id="KEH25949.1"/>
    </source>
</evidence>
<dbReference type="InterPro" id="IPR009810">
    <property type="entry name" value="Nodulin_late_dom"/>
</dbReference>
<organism evidence="2 5">
    <name type="scientific">Medicago truncatula</name>
    <name type="common">Barrel medic</name>
    <name type="synonym">Medicago tribuloides</name>
    <dbReference type="NCBI Taxonomy" id="3880"/>
    <lineage>
        <taxon>Eukaryota</taxon>
        <taxon>Viridiplantae</taxon>
        <taxon>Streptophyta</taxon>
        <taxon>Embryophyta</taxon>
        <taxon>Tracheophyta</taxon>
        <taxon>Spermatophyta</taxon>
        <taxon>Magnoliopsida</taxon>
        <taxon>eudicotyledons</taxon>
        <taxon>Gunneridae</taxon>
        <taxon>Pentapetalae</taxon>
        <taxon>rosids</taxon>
        <taxon>fabids</taxon>
        <taxon>Fabales</taxon>
        <taxon>Fabaceae</taxon>
        <taxon>Papilionoideae</taxon>
        <taxon>50 kb inversion clade</taxon>
        <taxon>NPAAA clade</taxon>
        <taxon>Hologalegina</taxon>
        <taxon>IRL clade</taxon>
        <taxon>Trifolieae</taxon>
        <taxon>Medicago</taxon>
    </lineage>
</organism>
<dbReference type="EMBL" id="CM001222">
    <property type="protein sequence ID" value="KEH25949.1"/>
    <property type="molecule type" value="Genomic_DNA"/>
</dbReference>
<dbReference type="EnsemblPlants" id="KEH25949">
    <property type="protein sequence ID" value="KEH25949"/>
    <property type="gene ID" value="MTR_6g038290"/>
</dbReference>
<dbReference type="EMBL" id="PSQE01000006">
    <property type="protein sequence ID" value="RHN51115.1"/>
    <property type="molecule type" value="Genomic_DNA"/>
</dbReference>
<evidence type="ECO:0000313" key="5">
    <source>
        <dbReference type="Proteomes" id="UP000002051"/>
    </source>
</evidence>
<evidence type="ECO:0000259" key="1">
    <source>
        <dbReference type="Pfam" id="PF07127"/>
    </source>
</evidence>
<protein>
    <submittedName>
        <fullName evidence="2">Nodule Cysteine-Rich (NCR) secreted peptide</fullName>
    </submittedName>
    <submittedName>
        <fullName evidence="3">Putative Late nodulin</fullName>
    </submittedName>
</protein>
<reference evidence="2 5" key="2">
    <citation type="journal article" date="2014" name="BMC Genomics">
        <title>An improved genome release (version Mt4.0) for the model legume Medicago truncatula.</title>
        <authorList>
            <person name="Tang H."/>
            <person name="Krishnakumar V."/>
            <person name="Bidwell S."/>
            <person name="Rosen B."/>
            <person name="Chan A."/>
            <person name="Zhou S."/>
            <person name="Gentzbittel L."/>
            <person name="Childs K.L."/>
            <person name="Yandell M."/>
            <person name="Gundlach H."/>
            <person name="Mayer K.F."/>
            <person name="Schwartz D.C."/>
            <person name="Town C.D."/>
        </authorList>
    </citation>
    <scope>GENOME REANNOTATION</scope>
    <source>
        <strain evidence="2">A17</strain>
        <strain evidence="4 5">cv. Jemalong A17</strain>
    </source>
</reference>
<evidence type="ECO:0000313" key="3">
    <source>
        <dbReference type="EMBL" id="RHN51115.1"/>
    </source>
</evidence>
<dbReference type="Proteomes" id="UP000002051">
    <property type="component" value="Chromosome 6"/>
</dbReference>
<feature type="domain" description="Late nodulin" evidence="1">
    <location>
        <begin position="1"/>
        <end position="54"/>
    </location>
</feature>
<gene>
    <name evidence="2" type="ordered locus">MTR_6g038290</name>
    <name evidence="3" type="ORF">MtrunA17_Chr6g0464911</name>
</gene>